<accession>A0A1T1DM54</accession>
<dbReference type="AlphaFoldDB" id="A0A1T1DM54"/>
<organism evidence="1 2">
    <name type="scientific">Leptospira kirschneri serovar Pomona</name>
    <dbReference type="NCBI Taxonomy" id="561005"/>
    <lineage>
        <taxon>Bacteria</taxon>
        <taxon>Pseudomonadati</taxon>
        <taxon>Spirochaetota</taxon>
        <taxon>Spirochaetia</taxon>
        <taxon>Leptospirales</taxon>
        <taxon>Leptospiraceae</taxon>
        <taxon>Leptospira</taxon>
    </lineage>
</organism>
<protein>
    <submittedName>
        <fullName evidence="1">Uncharacterized protein</fullName>
    </submittedName>
</protein>
<dbReference type="EMBL" id="MVIT01000067">
    <property type="protein sequence ID" value="OOV41971.1"/>
    <property type="molecule type" value="Genomic_DNA"/>
</dbReference>
<sequence>MNRDHECESDCSGVNKLKPTAKDRFTFFSSNLLTGAESAFVSLGNDTICERFAKITPRNSS</sequence>
<evidence type="ECO:0000313" key="2">
    <source>
        <dbReference type="Proteomes" id="UP000191008"/>
    </source>
</evidence>
<reference evidence="1 2" key="1">
    <citation type="submission" date="2017-02" db="EMBL/GenBank/DDBJ databases">
        <title>Comparative genomic analysis of Brazilian Leptospira kirschneri strains of different serogroups.</title>
        <authorList>
            <person name="Moreno L.Z."/>
            <person name="Miraglia F."/>
            <person name="Kremer F.S."/>
            <person name="Eslabao M.R."/>
            <person name="Lilenbaum W."/>
            <person name="Dellagostin O.A."/>
            <person name="Moreno A.M."/>
        </authorList>
    </citation>
    <scope>NUCLEOTIDE SEQUENCE [LARGE SCALE GENOMIC DNA]</scope>
    <source>
        <strain evidence="1 2">M110/06</strain>
    </source>
</reference>
<evidence type="ECO:0000313" key="1">
    <source>
        <dbReference type="EMBL" id="OOV41971.1"/>
    </source>
</evidence>
<name>A0A1T1DM54_9LEPT</name>
<comment type="caution">
    <text evidence="1">The sequence shown here is derived from an EMBL/GenBank/DDBJ whole genome shotgun (WGS) entry which is preliminary data.</text>
</comment>
<gene>
    <name evidence="1" type="ORF">B1J93_11590</name>
</gene>
<proteinExistence type="predicted"/>
<dbReference type="Proteomes" id="UP000191008">
    <property type="component" value="Unassembled WGS sequence"/>
</dbReference>